<dbReference type="InterPro" id="IPR036390">
    <property type="entry name" value="WH_DNA-bd_sf"/>
</dbReference>
<dbReference type="PANTHER" id="PTHR18964:SF149">
    <property type="entry name" value="BIFUNCTIONAL UDP-N-ACETYLGLUCOSAMINE 2-EPIMERASE_N-ACETYLMANNOSAMINE KINASE"/>
    <property type="match status" value="1"/>
</dbReference>
<evidence type="ECO:0000256" key="1">
    <source>
        <dbReference type="ARBA" id="ARBA00006479"/>
    </source>
</evidence>
<comment type="caution">
    <text evidence="3">The sequence shown here is derived from an EMBL/GenBank/DDBJ whole genome shotgun (WGS) entry which is preliminary data.</text>
</comment>
<feature type="domain" description="HTH marR-type" evidence="2">
    <location>
        <begin position="26"/>
        <end position="66"/>
    </location>
</feature>
<comment type="similarity">
    <text evidence="1">Belongs to the ROK (NagC/XylR) family.</text>
</comment>
<dbReference type="Gene3D" id="1.10.10.10">
    <property type="entry name" value="Winged helix-like DNA-binding domain superfamily/Winged helix DNA-binding domain"/>
    <property type="match status" value="1"/>
</dbReference>
<evidence type="ECO:0000259" key="2">
    <source>
        <dbReference type="Pfam" id="PF12802"/>
    </source>
</evidence>
<dbReference type="InterPro" id="IPR036388">
    <property type="entry name" value="WH-like_DNA-bd_sf"/>
</dbReference>
<evidence type="ECO:0000313" key="4">
    <source>
        <dbReference type="Proteomes" id="UP000700706"/>
    </source>
</evidence>
<dbReference type="AlphaFoldDB" id="A0A952FI75"/>
<dbReference type="Proteomes" id="UP000700706">
    <property type="component" value="Unassembled WGS sequence"/>
</dbReference>
<gene>
    <name evidence="3" type="ORF">JF625_09775</name>
</gene>
<dbReference type="CDD" id="cd23763">
    <property type="entry name" value="ASKHA_ATPase_ROK"/>
    <property type="match status" value="1"/>
</dbReference>
<dbReference type="Gene3D" id="3.30.420.40">
    <property type="match status" value="2"/>
</dbReference>
<dbReference type="PANTHER" id="PTHR18964">
    <property type="entry name" value="ROK (REPRESSOR, ORF, KINASE) FAMILY"/>
    <property type="match status" value="1"/>
</dbReference>
<dbReference type="SUPFAM" id="SSF46785">
    <property type="entry name" value="Winged helix' DNA-binding domain"/>
    <property type="match status" value="1"/>
</dbReference>
<dbReference type="EMBL" id="JAEKLZ010000171">
    <property type="protein sequence ID" value="MBW8725427.1"/>
    <property type="molecule type" value="Genomic_DNA"/>
</dbReference>
<sequence>MADPTAPPPPFLPPTIPSLMESSRAVLRVLAASGPITRPRLGAILELSKPTMSAAVSELSAAGLVSEHGSHKGATGRTATIYGLGPAAGYVMGIDVGAAQVRAVAHSLDDRPLATVEQPIPRPSGATIDDIGAVIESVAAATVLAVGDRHRTLRGVAVAVPRIVSTHRLGQNRRKGPEAVLARLRARIAAPILLENNVNCAAIAEHHYGAARNHDVFAYVQVGVRIGLGIIVNGRLLRGVNGAAGEIGRLPFPWSPAETPTREGLEHYLGSAALIQRCAGDWPAGDGPPPASAKELFVRAEAGSEPAGRWVARHAADIGRLVAACVGVLDPGLIVLGGGVGQNPLMLREVRRVAGELTWRTEIAVSSLGANGTSLGAMRLAAGYGLGLILGEATHPAVVLPPLAAPGESAAAE</sequence>
<dbReference type="InterPro" id="IPR000600">
    <property type="entry name" value="ROK"/>
</dbReference>
<name>A0A952FI75_9PROT</name>
<evidence type="ECO:0000313" key="3">
    <source>
        <dbReference type="EMBL" id="MBW8725427.1"/>
    </source>
</evidence>
<reference evidence="3" key="1">
    <citation type="submission" date="2020-06" db="EMBL/GenBank/DDBJ databases">
        <title>Stable isotope informed genome-resolved metagenomics uncovers potential trophic interactions in rhizosphere soil.</title>
        <authorList>
            <person name="Starr E.P."/>
            <person name="Shi S."/>
            <person name="Blazewicz S.J."/>
            <person name="Koch B.J."/>
            <person name="Probst A.J."/>
            <person name="Hungate B.A."/>
            <person name="Pett-Ridge J."/>
            <person name="Firestone M.K."/>
            <person name="Banfield J.F."/>
        </authorList>
    </citation>
    <scope>NUCLEOTIDE SEQUENCE</scope>
    <source>
        <strain evidence="3">YM_69_17</strain>
    </source>
</reference>
<dbReference type="SUPFAM" id="SSF53067">
    <property type="entry name" value="Actin-like ATPase domain"/>
    <property type="match status" value="1"/>
</dbReference>
<accession>A0A952FI75</accession>
<organism evidence="3 4">
    <name type="scientific">Inquilinus limosus</name>
    <dbReference type="NCBI Taxonomy" id="171674"/>
    <lineage>
        <taxon>Bacteria</taxon>
        <taxon>Pseudomonadati</taxon>
        <taxon>Pseudomonadota</taxon>
        <taxon>Alphaproteobacteria</taxon>
        <taxon>Rhodospirillales</taxon>
        <taxon>Rhodospirillaceae</taxon>
        <taxon>Inquilinus</taxon>
    </lineage>
</organism>
<protein>
    <submittedName>
        <fullName evidence="3">ROK family transcriptional regulator</fullName>
    </submittedName>
</protein>
<proteinExistence type="inferred from homology"/>
<dbReference type="Pfam" id="PF12802">
    <property type="entry name" value="MarR_2"/>
    <property type="match status" value="1"/>
</dbReference>
<dbReference type="InterPro" id="IPR043129">
    <property type="entry name" value="ATPase_NBD"/>
</dbReference>
<dbReference type="InterPro" id="IPR000835">
    <property type="entry name" value="HTH_MarR-typ"/>
</dbReference>
<dbReference type="Pfam" id="PF00480">
    <property type="entry name" value="ROK"/>
    <property type="match status" value="1"/>
</dbReference>